<evidence type="ECO:0000313" key="14">
    <source>
        <dbReference type="EMBL" id="CAD5123379.1"/>
    </source>
</evidence>
<dbReference type="EMBL" id="CAJFCJ010000019">
    <property type="protein sequence ID" value="CAD5123379.1"/>
    <property type="molecule type" value="Genomic_DNA"/>
</dbReference>
<feature type="domain" description="VWFA" evidence="12">
    <location>
        <begin position="867"/>
        <end position="1039"/>
    </location>
</feature>
<gene>
    <name evidence="14" type="ORF">DGYR_LOCUS11063</name>
</gene>
<dbReference type="PROSITE" id="PS50234">
    <property type="entry name" value="VWFA"/>
    <property type="match status" value="3"/>
</dbReference>
<dbReference type="SMART" id="SM00235">
    <property type="entry name" value="ZnMc"/>
    <property type="match status" value="1"/>
</dbReference>
<dbReference type="SMART" id="SM00209">
    <property type="entry name" value="TSP1"/>
    <property type="match status" value="1"/>
</dbReference>
<evidence type="ECO:0000256" key="8">
    <source>
        <dbReference type="PROSITE-ProRule" id="PRU00059"/>
    </source>
</evidence>
<dbReference type="SUPFAM" id="SSF53300">
    <property type="entry name" value="vWA-like"/>
    <property type="match status" value="3"/>
</dbReference>
<dbReference type="PANTHER" id="PTHR24020">
    <property type="entry name" value="COLLAGEN ALPHA"/>
    <property type="match status" value="1"/>
</dbReference>
<dbReference type="InterPro" id="IPR000884">
    <property type="entry name" value="TSP1_rpt"/>
</dbReference>
<evidence type="ECO:0000256" key="5">
    <source>
        <dbReference type="ARBA" id="ARBA00023049"/>
    </source>
</evidence>
<dbReference type="CDD" id="cd00198">
    <property type="entry name" value="vWFA"/>
    <property type="match status" value="1"/>
</dbReference>
<dbReference type="AlphaFoldDB" id="A0A7I8W5K2"/>
<dbReference type="InterPro" id="IPR000859">
    <property type="entry name" value="CUB_dom"/>
</dbReference>
<evidence type="ECO:0000256" key="4">
    <source>
        <dbReference type="ARBA" id="ARBA00022833"/>
    </source>
</evidence>
<feature type="domain" description="VWFA" evidence="12">
    <location>
        <begin position="470"/>
        <end position="642"/>
    </location>
</feature>
<dbReference type="Gene3D" id="3.40.50.410">
    <property type="entry name" value="von Willebrand factor, type A domain"/>
    <property type="match status" value="3"/>
</dbReference>
<dbReference type="Gene3D" id="2.20.100.10">
    <property type="entry name" value="Thrombospondin type-1 (TSP1) repeat"/>
    <property type="match status" value="1"/>
</dbReference>
<dbReference type="CDD" id="cd01450">
    <property type="entry name" value="vWFA_subfamily_ECM"/>
    <property type="match status" value="2"/>
</dbReference>
<feature type="domain" description="CUB" evidence="11">
    <location>
        <begin position="313"/>
        <end position="436"/>
    </location>
</feature>
<dbReference type="Pfam" id="PF00092">
    <property type="entry name" value="VWA"/>
    <property type="match status" value="3"/>
</dbReference>
<dbReference type="Gene3D" id="3.40.390.10">
    <property type="entry name" value="Collagenase (Catalytic Domain)"/>
    <property type="match status" value="1"/>
</dbReference>
<dbReference type="InterPro" id="IPR034035">
    <property type="entry name" value="Astacin-like_dom"/>
</dbReference>
<dbReference type="GO" id="GO:0008270">
    <property type="term" value="F:zinc ion binding"/>
    <property type="evidence" value="ECO:0007669"/>
    <property type="project" value="UniProtKB-UniRule"/>
</dbReference>
<evidence type="ECO:0000256" key="10">
    <source>
        <dbReference type="RuleBase" id="RU361183"/>
    </source>
</evidence>
<keyword evidence="1 9" id="KW-0645">Protease</keyword>
<keyword evidence="7" id="KW-0325">Glycoprotein</keyword>
<evidence type="ECO:0000256" key="9">
    <source>
        <dbReference type="PROSITE-ProRule" id="PRU01211"/>
    </source>
</evidence>
<dbReference type="EC" id="3.4.24.-" evidence="10"/>
<dbReference type="InterPro" id="IPR050525">
    <property type="entry name" value="ECM_Assembly_Org"/>
</dbReference>
<keyword evidence="3 9" id="KW-0378">Hydrolase</keyword>
<dbReference type="PRINTS" id="PR00453">
    <property type="entry name" value="VWFADOMAIN"/>
</dbReference>
<keyword evidence="2 9" id="KW-0479">Metal-binding</keyword>
<keyword evidence="4 9" id="KW-0862">Zinc</keyword>
<dbReference type="GO" id="GO:0006508">
    <property type="term" value="P:proteolysis"/>
    <property type="evidence" value="ECO:0007669"/>
    <property type="project" value="UniProtKB-KW"/>
</dbReference>
<feature type="active site" evidence="9">
    <location>
        <position position="167"/>
    </location>
</feature>
<name>A0A7I8W5K2_9ANNE</name>
<feature type="domain" description="Peptidase M12A" evidence="13">
    <location>
        <begin position="69"/>
        <end position="268"/>
    </location>
</feature>
<dbReference type="InterPro" id="IPR024079">
    <property type="entry name" value="MetalloPept_cat_dom_sf"/>
</dbReference>
<dbReference type="OrthoDB" id="6156706at2759"/>
<dbReference type="SMART" id="SM00327">
    <property type="entry name" value="VWA"/>
    <property type="match status" value="3"/>
</dbReference>
<dbReference type="PROSITE" id="PS01186">
    <property type="entry name" value="EGF_2"/>
    <property type="match status" value="1"/>
</dbReference>
<evidence type="ECO:0000259" key="11">
    <source>
        <dbReference type="PROSITE" id="PS01180"/>
    </source>
</evidence>
<comment type="caution">
    <text evidence="14">The sequence shown here is derived from an EMBL/GenBank/DDBJ whole genome shotgun (WGS) entry which is preliminary data.</text>
</comment>
<keyword evidence="15" id="KW-1185">Reference proteome</keyword>
<dbReference type="SUPFAM" id="SSF55486">
    <property type="entry name" value="Metalloproteases ('zincins'), catalytic domain"/>
    <property type="match status" value="1"/>
</dbReference>
<dbReference type="InterPro" id="IPR002035">
    <property type="entry name" value="VWF_A"/>
</dbReference>
<accession>A0A7I8W5K2</accession>
<dbReference type="InterPro" id="IPR035914">
    <property type="entry name" value="Sperma_CUB_dom_sf"/>
</dbReference>
<evidence type="ECO:0000313" key="15">
    <source>
        <dbReference type="Proteomes" id="UP000549394"/>
    </source>
</evidence>
<dbReference type="SUPFAM" id="SSF82895">
    <property type="entry name" value="TSP-1 type 1 repeat"/>
    <property type="match status" value="1"/>
</dbReference>
<evidence type="ECO:0000256" key="7">
    <source>
        <dbReference type="ARBA" id="ARBA00023180"/>
    </source>
</evidence>
<feature type="binding site" evidence="9">
    <location>
        <position position="166"/>
    </location>
    <ligand>
        <name>Zn(2+)</name>
        <dbReference type="ChEBI" id="CHEBI:29105"/>
        <note>catalytic</note>
    </ligand>
</feature>
<dbReference type="PROSITE" id="PS50092">
    <property type="entry name" value="TSP1"/>
    <property type="match status" value="1"/>
</dbReference>
<proteinExistence type="predicted"/>
<evidence type="ECO:0000256" key="1">
    <source>
        <dbReference type="ARBA" id="ARBA00022670"/>
    </source>
</evidence>
<dbReference type="PANTHER" id="PTHR24020:SF20">
    <property type="entry name" value="PH DOMAIN-CONTAINING PROTEIN"/>
    <property type="match status" value="1"/>
</dbReference>
<keyword evidence="5 9" id="KW-0482">Metalloprotease</keyword>
<dbReference type="PROSITE" id="PS01180">
    <property type="entry name" value="CUB"/>
    <property type="match status" value="1"/>
</dbReference>
<evidence type="ECO:0000256" key="3">
    <source>
        <dbReference type="ARBA" id="ARBA00022801"/>
    </source>
</evidence>
<reference evidence="14 15" key="1">
    <citation type="submission" date="2020-08" db="EMBL/GenBank/DDBJ databases">
        <authorList>
            <person name="Hejnol A."/>
        </authorList>
    </citation>
    <scope>NUCLEOTIDE SEQUENCE [LARGE SCALE GENOMIC DNA]</scope>
</reference>
<evidence type="ECO:0000256" key="6">
    <source>
        <dbReference type="ARBA" id="ARBA00023157"/>
    </source>
</evidence>
<protein>
    <recommendedName>
        <fullName evidence="10">Metalloendopeptidase</fullName>
        <ecNumber evidence="10">3.4.24.-</ecNumber>
    </recommendedName>
</protein>
<dbReference type="SMART" id="SM00042">
    <property type="entry name" value="CUB"/>
    <property type="match status" value="1"/>
</dbReference>
<feature type="disulfide bond" evidence="9">
    <location>
        <begin position="112"/>
        <end position="267"/>
    </location>
</feature>
<dbReference type="Pfam" id="PF01400">
    <property type="entry name" value="Astacin"/>
    <property type="match status" value="1"/>
</dbReference>
<sequence>MVEESVQHIKGDLRTCHGLPEVECNEVKSKLEQLRKEAEGDAKHLDSLREGASFSSDEVFNKAENDEIFFTRDMLEKLFTKKNRRKKRKADKDHEQKAVIRQAIKVWESKTCITFQEVPSSYRQDTHLYFTKYYTCGSYVGRISSLVYQQIDLAPQCLRKVGIAIHEIGHALGYWHEHQRSDRNDYVRVRQENAYMSSSYLTQLKTMTDTDNIINYDYSSVLHYSSKAYTSNNGPTIETKDSLYQQTIGQRAELSFLDAKLANKLYCDKKCVGRQLARNCFNSGYQDPKNCHKCICPDGFGGDFCESVIYGSCGRKVSLNLKVMETIFSPNYDSGQSYTDFSECTWLIQAPIGYRLLVQFVGSFRVYSDDTTTCLHWVEVRYKSNLAALGPRFCGYDTPSLTLESTGNQILILFRSKFNAGRNFRRTGFKMEIFSERLNTTSPNAPIEPPIPNTPNLNGNSNGINCNLMDAIILLDSSSSVGYNNWYKLLNFIASFASRLPMGAGSRIAIITFGNSASIKYKFNMEQNINTLLRTISALPFKDEMTNTSGALRQAREMFKSFYSRNSVILLFTDGESNVDKYLLSREAELLRKENIMTSVIGIGPFVNEEEMKTIATNDNNIVKVPGFDYLRSNTDRFFKEICQLDETSSYCRHSAEIIFLIDSSSTVSKEDWIKVKEFLKRYTKDKKQQKFAVIVYSRVASVEINFRSQHDWNWLSSEIGKLKRNDGSVTDISKAFEQITYNILQSRSKATRVVVVLTDGGHSSNDNIASSLAQDIRSSDAKIIVIGLSGWVNSRQMSSIYSPGEKDYFLKFSGYKYLDIKYSSIEKLICHAINSSLPANPPKTTPSPENLPRNGNSAKVSCLKADVTFLLDSSGSVGQINWYAATNFTWFVIDSLPYPVVNYGVVSFGNQASAYNFLKNVPKNPTDIKTTLKNLRWKNQYTNTSGALYKMRTELFQHSDRKDVANIGVLITDGPSNKDIELTVPEARRCQNDNIDLITIGIGPGVNKSEIDSITYPDNTYAFHLDSYKHLDNIIESIAEKICESAKRRKNRIKPATTTVAPTKPSGSSSKWSAWSNCSKECGGCGIKMRYRQCISQDGKYYNCGDSQVEGCGKRRCTDKDKCPYYAGQDALNAVPVIVQKEAFVLNNLYKTFKRLKKAFKIAS</sequence>
<dbReference type="Proteomes" id="UP000549394">
    <property type="component" value="Unassembled WGS sequence"/>
</dbReference>
<feature type="binding site" evidence="9">
    <location>
        <position position="170"/>
    </location>
    <ligand>
        <name>Zn(2+)</name>
        <dbReference type="ChEBI" id="CHEBI:29105"/>
        <note>catalytic</note>
    </ligand>
</feature>
<comment type="cofactor">
    <cofactor evidence="9 10">
        <name>Zn(2+)</name>
        <dbReference type="ChEBI" id="CHEBI:29105"/>
    </cofactor>
    <text evidence="9 10">Binds 1 zinc ion per subunit.</text>
</comment>
<feature type="domain" description="VWFA" evidence="12">
    <location>
        <begin position="657"/>
        <end position="826"/>
    </location>
</feature>
<evidence type="ECO:0000256" key="2">
    <source>
        <dbReference type="ARBA" id="ARBA00022723"/>
    </source>
</evidence>
<dbReference type="GO" id="GO:0004222">
    <property type="term" value="F:metalloendopeptidase activity"/>
    <property type="evidence" value="ECO:0007669"/>
    <property type="project" value="UniProtKB-UniRule"/>
</dbReference>
<dbReference type="InterPro" id="IPR036383">
    <property type="entry name" value="TSP1_rpt_sf"/>
</dbReference>
<feature type="binding site" evidence="9">
    <location>
        <position position="176"/>
    </location>
    <ligand>
        <name>Zn(2+)</name>
        <dbReference type="ChEBI" id="CHEBI:29105"/>
        <note>catalytic</note>
    </ligand>
</feature>
<dbReference type="InterPro" id="IPR006026">
    <property type="entry name" value="Peptidase_Metallo"/>
</dbReference>
<evidence type="ECO:0000259" key="13">
    <source>
        <dbReference type="PROSITE" id="PS51864"/>
    </source>
</evidence>
<evidence type="ECO:0000259" key="12">
    <source>
        <dbReference type="PROSITE" id="PS50234"/>
    </source>
</evidence>
<dbReference type="CDD" id="cd00041">
    <property type="entry name" value="CUB"/>
    <property type="match status" value="1"/>
</dbReference>
<dbReference type="Pfam" id="PF00431">
    <property type="entry name" value="CUB"/>
    <property type="match status" value="1"/>
</dbReference>
<dbReference type="CDD" id="cd04280">
    <property type="entry name" value="ZnMc_astacin_like"/>
    <property type="match status" value="1"/>
</dbReference>
<dbReference type="Pfam" id="PF00090">
    <property type="entry name" value="TSP_1"/>
    <property type="match status" value="1"/>
</dbReference>
<dbReference type="Gene3D" id="2.60.120.290">
    <property type="entry name" value="Spermadhesin, CUB domain"/>
    <property type="match status" value="1"/>
</dbReference>
<comment type="caution">
    <text evidence="8">Lacks conserved residue(s) required for the propagation of feature annotation.</text>
</comment>
<dbReference type="InterPro" id="IPR036465">
    <property type="entry name" value="vWFA_dom_sf"/>
</dbReference>
<organism evidence="14 15">
    <name type="scientific">Dimorphilus gyrociliatus</name>
    <dbReference type="NCBI Taxonomy" id="2664684"/>
    <lineage>
        <taxon>Eukaryota</taxon>
        <taxon>Metazoa</taxon>
        <taxon>Spiralia</taxon>
        <taxon>Lophotrochozoa</taxon>
        <taxon>Annelida</taxon>
        <taxon>Polychaeta</taxon>
        <taxon>Polychaeta incertae sedis</taxon>
        <taxon>Dinophilidae</taxon>
        <taxon>Dimorphilus</taxon>
    </lineage>
</organism>
<dbReference type="InterPro" id="IPR000742">
    <property type="entry name" value="EGF"/>
</dbReference>
<keyword evidence="6 9" id="KW-1015">Disulfide bond</keyword>
<dbReference type="InterPro" id="IPR001506">
    <property type="entry name" value="Peptidase_M12A"/>
</dbReference>
<dbReference type="PROSITE" id="PS51864">
    <property type="entry name" value="ASTACIN"/>
    <property type="match status" value="1"/>
</dbReference>
<dbReference type="SUPFAM" id="SSF49854">
    <property type="entry name" value="Spermadhesin, CUB domain"/>
    <property type="match status" value="1"/>
</dbReference>
<dbReference type="PRINTS" id="PR00480">
    <property type="entry name" value="ASTACIN"/>
</dbReference>